<keyword evidence="2" id="KW-1185">Reference proteome</keyword>
<reference evidence="1 2" key="1">
    <citation type="journal article" date="2008" name="Proc. Natl. Acad. Sci. U.S.A.">
        <title>The genome of Cyanothece 51142, a unicellular diazotrophic cyanobacterium important in the marine nitrogen cycle.</title>
        <authorList>
            <person name="Welsh E.A."/>
            <person name="Liberton M."/>
            <person name="Stoeckel J."/>
            <person name="Loh T."/>
            <person name="Elvitigala T."/>
            <person name="Wang C."/>
            <person name="Wollam A."/>
            <person name="Fulton R.S."/>
            <person name="Clifton S.W."/>
            <person name="Jacobs J.M."/>
            <person name="Aurora R."/>
            <person name="Ghosh B.K."/>
            <person name="Sherman L.A."/>
            <person name="Smith R.D."/>
            <person name="Wilson R.K."/>
            <person name="Pakrasi H.B."/>
        </authorList>
    </citation>
    <scope>NUCLEOTIDE SEQUENCE [LARGE SCALE GENOMIC DNA]</scope>
    <source>
        <strain evidence="2">ATCC 51142 / BH68</strain>
    </source>
</reference>
<dbReference type="HOGENOM" id="CLU_3198781_0_0_3"/>
<sequence length="45" mass="5052">MSPRKLIGAKALIKELTILSFISRVYIIAKSLTESSAKFEKVAIW</sequence>
<accession>B1X2S5</accession>
<gene>
    <name evidence="1" type="ordered locus">cce_5090</name>
</gene>
<dbReference type="EMBL" id="CP000807">
    <property type="protein sequence ID" value="ACB54436.1"/>
    <property type="molecule type" value="Genomic_DNA"/>
</dbReference>
<proteinExistence type="predicted"/>
<organism evidence="1 2">
    <name type="scientific">Crocosphaera subtropica (strain ATCC 51142 / BH68)</name>
    <name type="common">Cyanothece sp. (strain ATCC 51142)</name>
    <dbReference type="NCBI Taxonomy" id="43989"/>
    <lineage>
        <taxon>Bacteria</taxon>
        <taxon>Bacillati</taxon>
        <taxon>Cyanobacteriota</taxon>
        <taxon>Cyanophyceae</taxon>
        <taxon>Oscillatoriophycideae</taxon>
        <taxon>Chroococcales</taxon>
        <taxon>Aphanothecaceae</taxon>
        <taxon>Crocosphaera</taxon>
        <taxon>Crocosphaera subtropica</taxon>
    </lineage>
</organism>
<dbReference type="AlphaFoldDB" id="B1X2S5"/>
<evidence type="ECO:0000313" key="2">
    <source>
        <dbReference type="Proteomes" id="UP000001203"/>
    </source>
</evidence>
<evidence type="ECO:0000313" key="1">
    <source>
        <dbReference type="EMBL" id="ACB54436.1"/>
    </source>
</evidence>
<protein>
    <submittedName>
        <fullName evidence="1">Uncharacterized protein</fullName>
    </submittedName>
</protein>
<dbReference type="Proteomes" id="UP000001203">
    <property type="component" value="Chromosome linear"/>
</dbReference>
<dbReference type="KEGG" id="cyt:cce_5090"/>
<name>B1X2S5_CROS5</name>